<reference evidence="2 3" key="1">
    <citation type="submission" date="2021-03" db="EMBL/GenBank/DDBJ databases">
        <authorList>
            <person name="Li Y."/>
            <person name="Li S."/>
            <person name="Chen M."/>
            <person name="Peng G."/>
            <person name="Tan Z."/>
            <person name="An Q."/>
        </authorList>
    </citation>
    <scope>NUCLEOTIDE SEQUENCE [LARGE SCALE GENOMIC DNA]</scope>
    <source>
        <strain evidence="2 3">Ola 51</strain>
    </source>
</reference>
<feature type="compositionally biased region" description="Polar residues" evidence="1">
    <location>
        <begin position="452"/>
        <end position="465"/>
    </location>
</feature>
<feature type="compositionally biased region" description="Low complexity" evidence="1">
    <location>
        <begin position="341"/>
        <end position="369"/>
    </location>
</feature>
<protein>
    <submittedName>
        <fullName evidence="2">Uncharacterized protein</fullName>
    </submittedName>
</protein>
<feature type="compositionally biased region" description="Acidic residues" evidence="1">
    <location>
        <begin position="469"/>
        <end position="478"/>
    </location>
</feature>
<proteinExistence type="predicted"/>
<feature type="region of interest" description="Disordered" evidence="1">
    <location>
        <begin position="302"/>
        <end position="322"/>
    </location>
</feature>
<feature type="compositionally biased region" description="Basic and acidic residues" evidence="1">
    <location>
        <begin position="370"/>
        <end position="407"/>
    </location>
</feature>
<accession>A0ABX7PYP9</accession>
<keyword evidence="3" id="KW-1185">Reference proteome</keyword>
<organism evidence="2 3">
    <name type="scientific">Kosakonia oryzae</name>
    <dbReference type="NCBI Taxonomy" id="497725"/>
    <lineage>
        <taxon>Bacteria</taxon>
        <taxon>Pseudomonadati</taxon>
        <taxon>Pseudomonadota</taxon>
        <taxon>Gammaproteobacteria</taxon>
        <taxon>Enterobacterales</taxon>
        <taxon>Enterobacteriaceae</taxon>
        <taxon>Kosakonia</taxon>
    </lineage>
</organism>
<dbReference type="Proteomes" id="UP000078227">
    <property type="component" value="Chromosome"/>
</dbReference>
<evidence type="ECO:0000313" key="2">
    <source>
        <dbReference type="EMBL" id="QSV12332.1"/>
    </source>
</evidence>
<gene>
    <name evidence="2" type="ORF">AWR26_25120</name>
</gene>
<evidence type="ECO:0000256" key="1">
    <source>
        <dbReference type="SAM" id="MobiDB-lite"/>
    </source>
</evidence>
<feature type="region of interest" description="Disordered" evidence="1">
    <location>
        <begin position="441"/>
        <end position="591"/>
    </location>
</feature>
<feature type="region of interest" description="Disordered" evidence="1">
    <location>
        <begin position="341"/>
        <end position="407"/>
    </location>
</feature>
<name>A0ABX7PYP9_9ENTR</name>
<feature type="compositionally biased region" description="Polar residues" evidence="1">
    <location>
        <begin position="309"/>
        <end position="319"/>
    </location>
</feature>
<sequence>MHLTVTVTPGDSTDNSSDNGVIHINGGSGNPNGYDIQNGVIVAIGDNVQIWLTPDSPDGAIKGDHVPECSDPSQIHYYDSNGNVNGSSGDHTDIFVVGDHTGGYYQQGDWSNDHYDFRPVNNITGNQGVPEGEAGKDYIFVNGDSSNYNVTGVDHPDNHQNNSVDNVQITNTENGSHPIGNANGVEGIIFGDGPSSSLGGSTDVTHSVTLNVDVDLQSSDSGDHLNSITINGLPEGAQFGGEYTSVTYDPEHGSYTLTFDDSTTHYDGQVTVTLPEGESNLGEITIDVDSTASDQIEHDFTFDGEEGGQLTSGTESASADTLHPVSESVATDDVTHDEAHAVTTDDSGTTATDDAADSAHAQATSAAVDDLSHADAGDTHADTDDTHTDAGDTHADAGDTHADAGDTHADAEATADTDTTAADDNASAPLLIDSSEISLDFGSSEEAETHDAQSVSTTDAGSLNNLLGDDGEQAENDTDGTAAHATQPDNSSASGDGSDSDSHDSSASPGLDQDQPLNFSDIILDGDEHQDLASLIQGDSAPATPVDPTEDTDHPAPVAPPGEGGDDAGSGDGGSHDDMDNLIAKPDSDGG</sequence>
<evidence type="ECO:0000313" key="3">
    <source>
        <dbReference type="Proteomes" id="UP000078227"/>
    </source>
</evidence>
<dbReference type="EMBL" id="CP014007">
    <property type="protein sequence ID" value="QSV12332.1"/>
    <property type="molecule type" value="Genomic_DNA"/>
</dbReference>
<dbReference type="RefSeq" id="WP_156525215.1">
    <property type="nucleotide sequence ID" value="NZ_CP014007.2"/>
</dbReference>